<protein>
    <submittedName>
        <fullName evidence="10">Nanos C2HC-type zinc finger 3</fullName>
    </submittedName>
</protein>
<dbReference type="eggNOG" id="KOG4602">
    <property type="taxonomic scope" value="Eukaryota"/>
</dbReference>
<evidence type="ECO:0000313" key="10">
    <source>
        <dbReference type="Ensembl" id="ENSLACP00000015098.1"/>
    </source>
</evidence>
<name>H3AZM7_LATCH</name>
<comment type="similarity">
    <text evidence="8">Belongs to the nanos family.</text>
</comment>
<gene>
    <name evidence="10" type="primary">NANOS3</name>
</gene>
<proteinExistence type="inferred from homology"/>
<dbReference type="InterPro" id="IPR008705">
    <property type="entry name" value="Nanos/Xcar2"/>
</dbReference>
<dbReference type="Pfam" id="PF05741">
    <property type="entry name" value="zf-nanos"/>
    <property type="match status" value="1"/>
</dbReference>
<evidence type="ECO:0000256" key="8">
    <source>
        <dbReference type="PROSITE-ProRule" id="PRU00855"/>
    </source>
</evidence>
<keyword evidence="7 8" id="KW-0694">RNA-binding</keyword>
<keyword evidence="11" id="KW-1185">Reference proteome</keyword>
<reference evidence="11" key="1">
    <citation type="submission" date="2011-08" db="EMBL/GenBank/DDBJ databases">
        <title>The draft genome of Latimeria chalumnae.</title>
        <authorList>
            <person name="Di Palma F."/>
            <person name="Alfoldi J."/>
            <person name="Johnson J."/>
            <person name="Berlin A."/>
            <person name="Gnerre S."/>
            <person name="Jaffe D."/>
            <person name="MacCallum I."/>
            <person name="Young S."/>
            <person name="Walker B.J."/>
            <person name="Lander E."/>
            <person name="Lindblad-Toh K."/>
        </authorList>
    </citation>
    <scope>NUCLEOTIDE SEQUENCE [LARGE SCALE GENOMIC DNA]</scope>
    <source>
        <strain evidence="11">Wild caught</strain>
    </source>
</reference>
<reference evidence="10" key="2">
    <citation type="submission" date="2025-08" db="UniProtKB">
        <authorList>
            <consortium name="Ensembl"/>
        </authorList>
    </citation>
    <scope>IDENTIFICATION</scope>
</reference>
<dbReference type="Proteomes" id="UP000008672">
    <property type="component" value="Unassembled WGS sequence"/>
</dbReference>
<evidence type="ECO:0000256" key="2">
    <source>
        <dbReference type="ARBA" id="ARBA00022490"/>
    </source>
</evidence>
<reference evidence="10" key="3">
    <citation type="submission" date="2025-09" db="UniProtKB">
        <authorList>
            <consortium name="Ensembl"/>
        </authorList>
    </citation>
    <scope>IDENTIFICATION</scope>
</reference>
<dbReference type="OMA" id="QCHATGD"/>
<feature type="domain" description="Nanos-type" evidence="9">
    <location>
        <begin position="69"/>
        <end position="123"/>
    </location>
</feature>
<keyword evidence="2" id="KW-0963">Cytoplasm</keyword>
<dbReference type="GO" id="GO:0003723">
    <property type="term" value="F:RNA binding"/>
    <property type="evidence" value="ECO:0007669"/>
    <property type="project" value="UniProtKB-UniRule"/>
</dbReference>
<evidence type="ECO:0000256" key="3">
    <source>
        <dbReference type="ARBA" id="ARBA00022723"/>
    </source>
</evidence>
<evidence type="ECO:0000256" key="7">
    <source>
        <dbReference type="ARBA" id="ARBA00022884"/>
    </source>
</evidence>
<dbReference type="HOGENOM" id="CLU_094055_1_0_1"/>
<dbReference type="EMBL" id="AFYH01054533">
    <property type="status" value="NOT_ANNOTATED_CDS"/>
    <property type="molecule type" value="Genomic_DNA"/>
</dbReference>
<dbReference type="InParanoid" id="H3AZM7"/>
<sequence>KKMEPYHYFDMWKGNLGLTNLAERLMQQQQDETHNRNRVAAAAGTFKSQARTRGFFPTDQELQPASPTQCNFCKHNGESWQIYTSHNLKNEDGKVSCPILRQHTCPQCHATGDFAHTKRFCPMTEKGYASVHQDASRNAAGKKQRK</sequence>
<dbReference type="PROSITE" id="PS51522">
    <property type="entry name" value="ZF_NANOS"/>
    <property type="match status" value="1"/>
</dbReference>
<comment type="subcellular location">
    <subcellularLocation>
        <location evidence="1">Cytoplasm</location>
    </subcellularLocation>
</comment>
<keyword evidence="5" id="KW-0862">Zinc</keyword>
<dbReference type="Ensembl" id="ENSLACT00000015204.1">
    <property type="protein sequence ID" value="ENSLACP00000015098.1"/>
    <property type="gene ID" value="ENSLACG00000013286.1"/>
</dbReference>
<evidence type="ECO:0000256" key="4">
    <source>
        <dbReference type="ARBA" id="ARBA00022771"/>
    </source>
</evidence>
<dbReference type="InterPro" id="IPR038129">
    <property type="entry name" value="Nanos_sf"/>
</dbReference>
<evidence type="ECO:0000256" key="5">
    <source>
        <dbReference type="ARBA" id="ARBA00022833"/>
    </source>
</evidence>
<evidence type="ECO:0000256" key="1">
    <source>
        <dbReference type="ARBA" id="ARBA00004496"/>
    </source>
</evidence>
<dbReference type="AlphaFoldDB" id="H3AZM7"/>
<keyword evidence="4 8" id="KW-0863">Zinc-finger</keyword>
<evidence type="ECO:0000256" key="6">
    <source>
        <dbReference type="ARBA" id="ARBA00022845"/>
    </source>
</evidence>
<organism evidence="10 11">
    <name type="scientific">Latimeria chalumnae</name>
    <name type="common">Coelacanth</name>
    <dbReference type="NCBI Taxonomy" id="7897"/>
    <lineage>
        <taxon>Eukaryota</taxon>
        <taxon>Metazoa</taxon>
        <taxon>Chordata</taxon>
        <taxon>Craniata</taxon>
        <taxon>Vertebrata</taxon>
        <taxon>Euteleostomi</taxon>
        <taxon>Coelacanthiformes</taxon>
        <taxon>Coelacanthidae</taxon>
        <taxon>Latimeria</taxon>
    </lineage>
</organism>
<dbReference type="STRING" id="7897.ENSLACP00000015098"/>
<keyword evidence="6 8" id="KW-0810">Translation regulation</keyword>
<dbReference type="GeneTree" id="ENSGT00950000183135"/>
<dbReference type="GO" id="GO:0006417">
    <property type="term" value="P:regulation of translation"/>
    <property type="evidence" value="ECO:0007669"/>
    <property type="project" value="UniProtKB-UniRule"/>
</dbReference>
<dbReference type="Gene3D" id="4.10.60.30">
    <property type="entry name" value="Nanos, RNA-binding domain"/>
    <property type="match status" value="1"/>
</dbReference>
<evidence type="ECO:0000259" key="9">
    <source>
        <dbReference type="PROSITE" id="PS51522"/>
    </source>
</evidence>
<evidence type="ECO:0000313" key="11">
    <source>
        <dbReference type="Proteomes" id="UP000008672"/>
    </source>
</evidence>
<dbReference type="GO" id="GO:0005737">
    <property type="term" value="C:cytoplasm"/>
    <property type="evidence" value="ECO:0007669"/>
    <property type="project" value="UniProtKB-SubCell"/>
</dbReference>
<dbReference type="FunCoup" id="H3AZM7">
    <property type="interactions" value="784"/>
</dbReference>
<dbReference type="GO" id="GO:0008270">
    <property type="term" value="F:zinc ion binding"/>
    <property type="evidence" value="ECO:0007669"/>
    <property type="project" value="UniProtKB-KW"/>
</dbReference>
<dbReference type="InterPro" id="IPR024161">
    <property type="entry name" value="Znf_nanos-typ"/>
</dbReference>
<dbReference type="PANTHER" id="PTHR12887">
    <property type="entry name" value="NANOS PROTEIN"/>
    <property type="match status" value="1"/>
</dbReference>
<accession>H3AZM7</accession>
<keyword evidence="3" id="KW-0479">Metal-binding</keyword>